<organism evidence="1 2">
    <name type="scientific">Yersinia aleksiciae</name>
    <dbReference type="NCBI Taxonomy" id="263819"/>
    <lineage>
        <taxon>Bacteria</taxon>
        <taxon>Pseudomonadati</taxon>
        <taxon>Pseudomonadota</taxon>
        <taxon>Gammaproteobacteria</taxon>
        <taxon>Enterobacterales</taxon>
        <taxon>Yersiniaceae</taxon>
        <taxon>Yersinia</taxon>
    </lineage>
</organism>
<dbReference type="EMBL" id="CQEM01000034">
    <property type="protein sequence ID" value="CNL92733.1"/>
    <property type="molecule type" value="Genomic_DNA"/>
</dbReference>
<dbReference type="AlphaFoldDB" id="A0A0T9V0R1"/>
<evidence type="ECO:0000313" key="1">
    <source>
        <dbReference type="EMBL" id="CNL92733.1"/>
    </source>
</evidence>
<reference evidence="2" key="1">
    <citation type="submission" date="2015-03" db="EMBL/GenBank/DDBJ databases">
        <authorList>
            <consortium name="Pathogen Informatics"/>
        </authorList>
    </citation>
    <scope>NUCLEOTIDE SEQUENCE [LARGE SCALE GENOMIC DNA]</scope>
    <source>
        <strain evidence="2">IP27925</strain>
    </source>
</reference>
<dbReference type="Proteomes" id="UP000040088">
    <property type="component" value="Unassembled WGS sequence"/>
</dbReference>
<evidence type="ECO:0008006" key="3">
    <source>
        <dbReference type="Google" id="ProtNLM"/>
    </source>
</evidence>
<proteinExistence type="predicted"/>
<name>A0A0T9V0R1_YERAE</name>
<sequence length="56" mass="6751">MELIEYIKLNFSNNQSEFARHMGVDRQKVQVWIKSEWIVVGNKLYAPRREIPEIDM</sequence>
<evidence type="ECO:0000313" key="2">
    <source>
        <dbReference type="Proteomes" id="UP000040088"/>
    </source>
</evidence>
<accession>A0A0T9V0R1</accession>
<gene>
    <name evidence="1" type="ORF">ERS008460_04121</name>
</gene>
<dbReference type="RefSeq" id="WP_172986573.1">
    <property type="nucleotide sequence ID" value="NZ_CQEM01000034.1"/>
</dbReference>
<protein>
    <recommendedName>
        <fullName evidence="3">Phage transcriptional regulator</fullName>
    </recommendedName>
</protein>